<organism evidence="6 7">
    <name type="scientific">Taxus chinensis</name>
    <name type="common">Chinese yew</name>
    <name type="synonym">Taxus wallichiana var. chinensis</name>
    <dbReference type="NCBI Taxonomy" id="29808"/>
    <lineage>
        <taxon>Eukaryota</taxon>
        <taxon>Viridiplantae</taxon>
        <taxon>Streptophyta</taxon>
        <taxon>Embryophyta</taxon>
        <taxon>Tracheophyta</taxon>
        <taxon>Spermatophyta</taxon>
        <taxon>Pinopsida</taxon>
        <taxon>Pinidae</taxon>
        <taxon>Conifers II</taxon>
        <taxon>Cupressales</taxon>
        <taxon>Taxaceae</taxon>
        <taxon>Taxus</taxon>
    </lineage>
</organism>
<reference evidence="6 7" key="1">
    <citation type="journal article" date="2021" name="Nat. Plants">
        <title>The Taxus genome provides insights into paclitaxel biosynthesis.</title>
        <authorList>
            <person name="Xiong X."/>
            <person name="Gou J."/>
            <person name="Liao Q."/>
            <person name="Li Y."/>
            <person name="Zhou Q."/>
            <person name="Bi G."/>
            <person name="Li C."/>
            <person name="Du R."/>
            <person name="Wang X."/>
            <person name="Sun T."/>
            <person name="Guo L."/>
            <person name="Liang H."/>
            <person name="Lu P."/>
            <person name="Wu Y."/>
            <person name="Zhang Z."/>
            <person name="Ro D.K."/>
            <person name="Shang Y."/>
            <person name="Huang S."/>
            <person name="Yan J."/>
        </authorList>
    </citation>
    <scope>NUCLEOTIDE SEQUENCE [LARGE SCALE GENOMIC DNA]</scope>
    <source>
        <strain evidence="6">Ta-2019</strain>
    </source>
</reference>
<name>A0AA38FT54_TAXCH</name>
<keyword evidence="3 4" id="KW-0175">Coiled coil</keyword>
<dbReference type="Proteomes" id="UP000824469">
    <property type="component" value="Unassembled WGS sequence"/>
</dbReference>
<feature type="non-terminal residue" evidence="6">
    <location>
        <position position="509"/>
    </location>
</feature>
<proteinExistence type="predicted"/>
<feature type="coiled-coil region" evidence="4">
    <location>
        <begin position="203"/>
        <end position="354"/>
    </location>
</feature>
<dbReference type="GO" id="GO:0007030">
    <property type="term" value="P:Golgi organization"/>
    <property type="evidence" value="ECO:0007669"/>
    <property type="project" value="TreeGrafter"/>
</dbReference>
<dbReference type="GO" id="GO:0005794">
    <property type="term" value="C:Golgi apparatus"/>
    <property type="evidence" value="ECO:0007669"/>
    <property type="project" value="UniProtKB-SubCell"/>
</dbReference>
<accession>A0AA38FT54</accession>
<dbReference type="EMBL" id="JAHRHJ020000007">
    <property type="protein sequence ID" value="KAH9309601.1"/>
    <property type="molecule type" value="Genomic_DNA"/>
</dbReference>
<evidence type="ECO:0000313" key="6">
    <source>
        <dbReference type="EMBL" id="KAH9309601.1"/>
    </source>
</evidence>
<evidence type="ECO:0000313" key="7">
    <source>
        <dbReference type="Proteomes" id="UP000824469"/>
    </source>
</evidence>
<feature type="coiled-coil region" evidence="4">
    <location>
        <begin position="410"/>
        <end position="469"/>
    </location>
</feature>
<comment type="caution">
    <text evidence="6">The sequence shown here is derived from an EMBL/GenBank/DDBJ whole genome shotgun (WGS) entry which is preliminary data.</text>
</comment>
<protein>
    <submittedName>
        <fullName evidence="6">Uncharacterized protein</fullName>
    </submittedName>
</protein>
<evidence type="ECO:0000256" key="3">
    <source>
        <dbReference type="ARBA" id="ARBA00023054"/>
    </source>
</evidence>
<dbReference type="GO" id="GO:0031267">
    <property type="term" value="F:small GTPase binding"/>
    <property type="evidence" value="ECO:0007669"/>
    <property type="project" value="TreeGrafter"/>
</dbReference>
<evidence type="ECO:0000256" key="1">
    <source>
        <dbReference type="ARBA" id="ARBA00004555"/>
    </source>
</evidence>
<keyword evidence="2" id="KW-0333">Golgi apparatus</keyword>
<feature type="region of interest" description="Disordered" evidence="5">
    <location>
        <begin position="16"/>
        <end position="42"/>
    </location>
</feature>
<sequence length="509" mass="58423">AIASFKENLSRIASEVQDTAEELEFSGEGGERRRPDGSRQQQNLHISNGMDHIVKAELEWYKGEIRRLQNSESEIQAMSVNYASILKEREEELSRLHQENEKLKKTMVGVSTGHMIPNGEDRECMEIADASKVGDSSLNGMEVLQGQTDIPATRQQRHENALHSQNSQGILRVNGKHRNTSTAVKWGAASNGSALPPELEGRQKQMELKIKKLQEREKELSNAIQEEKQTSVTQKTNNEKLLAEMEKLKELREKELADLADVKLQLKKKQDLIEITQNECSVLKTEKEQVLTEMAELKKHLDERNTDMIKLQAELRKRNVLPSKEHIEKFQRTIATLEKQNIELQTEKDRLTNVLKGQQQLPQAEQGDWSHATSDIRLRDGMQQVQSSFENLRAVEEAHLLQKSEFEQSLKKVCNERDKALRDLARLKQHLLDKELEDSEKMDEDSERMEELQRLLEARNARIVQLERSLAHAVASQDEIKKIDSVELQKANEIINDLRAKTCRLCQCA</sequence>
<evidence type="ECO:0000256" key="2">
    <source>
        <dbReference type="ARBA" id="ARBA00023034"/>
    </source>
</evidence>
<dbReference type="GO" id="GO:0006888">
    <property type="term" value="P:endoplasmic reticulum to Golgi vesicle-mediated transport"/>
    <property type="evidence" value="ECO:0007669"/>
    <property type="project" value="TreeGrafter"/>
</dbReference>
<evidence type="ECO:0000256" key="4">
    <source>
        <dbReference type="SAM" id="Coils"/>
    </source>
</evidence>
<evidence type="ECO:0000256" key="5">
    <source>
        <dbReference type="SAM" id="MobiDB-lite"/>
    </source>
</evidence>
<keyword evidence="7" id="KW-1185">Reference proteome</keyword>
<dbReference type="PANTHER" id="PTHR18921">
    <property type="entry name" value="MYOSIN HEAVY CHAIN - RELATED"/>
    <property type="match status" value="1"/>
</dbReference>
<dbReference type="OMA" id="ASARECN"/>
<gene>
    <name evidence="6" type="ORF">KI387_037512</name>
</gene>
<comment type="subcellular location">
    <subcellularLocation>
        <location evidence="1">Golgi apparatus</location>
    </subcellularLocation>
</comment>
<dbReference type="PANTHER" id="PTHR18921:SF2">
    <property type="entry name" value="THYROID RECEPTOR-INTERACTING PROTEIN 11"/>
    <property type="match status" value="1"/>
</dbReference>
<dbReference type="AlphaFoldDB" id="A0AA38FT54"/>